<keyword evidence="5 8" id="KW-0560">Oxidoreductase</keyword>
<dbReference type="GO" id="GO:0009073">
    <property type="term" value="P:aromatic amino acid family biosynthetic process"/>
    <property type="evidence" value="ECO:0007669"/>
    <property type="project" value="UniProtKB-KW"/>
</dbReference>
<proteinExistence type="inferred from homology"/>
<comment type="catalytic activity">
    <reaction evidence="7 8">
        <text>shikimate + NADP(+) = 3-dehydroshikimate + NADPH + H(+)</text>
        <dbReference type="Rhea" id="RHEA:17737"/>
        <dbReference type="ChEBI" id="CHEBI:15378"/>
        <dbReference type="ChEBI" id="CHEBI:16630"/>
        <dbReference type="ChEBI" id="CHEBI:36208"/>
        <dbReference type="ChEBI" id="CHEBI:57783"/>
        <dbReference type="ChEBI" id="CHEBI:58349"/>
        <dbReference type="EC" id="1.1.1.25"/>
    </reaction>
</comment>
<dbReference type="InterPro" id="IPR013708">
    <property type="entry name" value="Shikimate_DH-bd_N"/>
</dbReference>
<feature type="binding site" evidence="8">
    <location>
        <position position="64"/>
    </location>
    <ligand>
        <name>shikimate</name>
        <dbReference type="ChEBI" id="CHEBI:36208"/>
    </ligand>
</feature>
<dbReference type="GO" id="GO:0004764">
    <property type="term" value="F:shikimate 3-dehydrogenase (NADP+) activity"/>
    <property type="evidence" value="ECO:0007669"/>
    <property type="project" value="UniProtKB-UniRule"/>
</dbReference>
<feature type="binding site" evidence="8">
    <location>
        <position position="89"/>
    </location>
    <ligand>
        <name>shikimate</name>
        <dbReference type="ChEBI" id="CHEBI:36208"/>
    </ligand>
</feature>
<dbReference type="NCBIfam" id="TIGR00507">
    <property type="entry name" value="aroE"/>
    <property type="match status" value="1"/>
</dbReference>
<dbReference type="InterPro" id="IPR011342">
    <property type="entry name" value="Shikimate_DH"/>
</dbReference>
<feature type="domain" description="Shikimate dehydrogenase substrate binding N-terminal" evidence="10">
    <location>
        <begin position="9"/>
        <end position="91"/>
    </location>
</feature>
<dbReference type="InterPro" id="IPR006151">
    <property type="entry name" value="Shikm_DH/Glu-tRNA_Rdtase"/>
</dbReference>
<dbReference type="GO" id="GO:0050661">
    <property type="term" value="F:NADP binding"/>
    <property type="evidence" value="ECO:0007669"/>
    <property type="project" value="InterPro"/>
</dbReference>
<dbReference type="InterPro" id="IPR022893">
    <property type="entry name" value="Shikimate_DH_fam"/>
</dbReference>
<dbReference type="Gene3D" id="3.40.50.10860">
    <property type="entry name" value="Leucine Dehydrogenase, chain A, domain 1"/>
    <property type="match status" value="1"/>
</dbReference>
<dbReference type="GO" id="GO:0019632">
    <property type="term" value="P:shikimate metabolic process"/>
    <property type="evidence" value="ECO:0007669"/>
    <property type="project" value="InterPro"/>
</dbReference>
<dbReference type="Pfam" id="PF18317">
    <property type="entry name" value="SDH_C"/>
    <property type="match status" value="1"/>
</dbReference>
<dbReference type="SUPFAM" id="SSF51735">
    <property type="entry name" value="NAD(P)-binding Rossmann-fold domains"/>
    <property type="match status" value="1"/>
</dbReference>
<feature type="binding site" evidence="8">
    <location>
        <position position="216"/>
    </location>
    <ligand>
        <name>NADP(+)</name>
        <dbReference type="ChEBI" id="CHEBI:58349"/>
    </ligand>
</feature>
<organism evidence="12">
    <name type="scientific">Vibrio sp. HB236076</name>
    <dbReference type="NCBI Taxonomy" id="3232307"/>
    <lineage>
        <taxon>Bacteria</taxon>
        <taxon>Pseudomonadati</taxon>
        <taxon>Pseudomonadota</taxon>
        <taxon>Gammaproteobacteria</taxon>
        <taxon>Vibrionales</taxon>
        <taxon>Vibrionaceae</taxon>
        <taxon>Vibrio</taxon>
    </lineage>
</organism>
<evidence type="ECO:0000259" key="11">
    <source>
        <dbReference type="Pfam" id="PF18317"/>
    </source>
</evidence>
<evidence type="ECO:0000256" key="4">
    <source>
        <dbReference type="ARBA" id="ARBA00022857"/>
    </source>
</evidence>
<feature type="binding site" evidence="8">
    <location>
        <begin position="129"/>
        <end position="133"/>
    </location>
    <ligand>
        <name>NADP(+)</name>
        <dbReference type="ChEBI" id="CHEBI:58349"/>
    </ligand>
</feature>
<protein>
    <recommendedName>
        <fullName evidence="2 8">Shikimate dehydrogenase (NADP(+))</fullName>
        <shortName evidence="8">SDH</shortName>
        <ecNumber evidence="2 8">1.1.1.25</ecNumber>
    </recommendedName>
</protein>
<dbReference type="GO" id="GO:0009423">
    <property type="term" value="P:chorismate biosynthetic process"/>
    <property type="evidence" value="ECO:0007669"/>
    <property type="project" value="UniProtKB-UniRule"/>
</dbReference>
<sequence length="274" mass="29332">MAGPERYRVYGNPIAHSKSPYIHQQFAEQIGKNIDYQAKLEQVGEFTASAEQFFAQGGLGANVTMPFKGDAFDMADELTERARLAGAVNTLQRLADGRILGDNTDGAGLVKDLLHKGVAFTGKRALLIGAGGAARGVISPLLDQGLSSLVIVNRTMEKATSLAERFASKGDVQACDLGAINTSFDIIINSTSTSLTGEVPAISDAIFARDSVCYDMIYQKQMTSFNQWAQSHGVSQCYDGLGMLVGQAAESFSLWHGVFPDIKPVLAQLRASMS</sequence>
<feature type="binding site" evidence="8">
    <location>
        <position position="105"/>
    </location>
    <ligand>
        <name>shikimate</name>
        <dbReference type="ChEBI" id="CHEBI:36208"/>
    </ligand>
</feature>
<feature type="domain" description="SDH C-terminal" evidence="11">
    <location>
        <begin position="240"/>
        <end position="270"/>
    </location>
</feature>
<dbReference type="Pfam" id="PF08501">
    <property type="entry name" value="Shikimate_dh_N"/>
    <property type="match status" value="1"/>
</dbReference>
<dbReference type="EC" id="1.1.1.25" evidence="2 8"/>
<dbReference type="InterPro" id="IPR036291">
    <property type="entry name" value="NAD(P)-bd_dom_sf"/>
</dbReference>
<feature type="domain" description="Quinate/shikimate 5-dehydrogenase/glutamyl-tRNA reductase" evidence="9">
    <location>
        <begin position="119"/>
        <end position="194"/>
    </location>
</feature>
<reference evidence="12" key="1">
    <citation type="submission" date="2024-07" db="EMBL/GenBank/DDBJ databases">
        <title>Genome Analysis of a Potential Novel Vibrio Species Secreting pH- and Thermo-stable Alginate Lyase and its Application in Producing Alginate Oligosaccharides.</title>
        <authorList>
            <person name="Huang H."/>
            <person name="Bao K."/>
        </authorList>
    </citation>
    <scope>NUCLEOTIDE SEQUENCE</scope>
    <source>
        <strain evidence="12">HB236076</strain>
    </source>
</reference>
<dbReference type="GO" id="GO:0008652">
    <property type="term" value="P:amino acid biosynthetic process"/>
    <property type="evidence" value="ECO:0007669"/>
    <property type="project" value="UniProtKB-KW"/>
</dbReference>
<evidence type="ECO:0000256" key="3">
    <source>
        <dbReference type="ARBA" id="ARBA00022605"/>
    </source>
</evidence>
<accession>A0AB39HED0</accession>
<comment type="subunit">
    <text evidence="8">Homodimer.</text>
</comment>
<dbReference type="Gene3D" id="3.40.50.720">
    <property type="entry name" value="NAD(P)-binding Rossmann-like Domain"/>
    <property type="match status" value="1"/>
</dbReference>
<feature type="binding site" evidence="8">
    <location>
        <position position="80"/>
    </location>
    <ligand>
        <name>NADP(+)</name>
        <dbReference type="ChEBI" id="CHEBI:58349"/>
    </ligand>
</feature>
<dbReference type="EMBL" id="CP162601">
    <property type="protein sequence ID" value="XDK25037.1"/>
    <property type="molecule type" value="Genomic_DNA"/>
</dbReference>
<feature type="active site" description="Proton acceptor" evidence="8">
    <location>
        <position position="68"/>
    </location>
</feature>
<dbReference type="FunFam" id="3.40.50.10860:FF:000006">
    <property type="entry name" value="Shikimate dehydrogenase (NADP(+))"/>
    <property type="match status" value="1"/>
</dbReference>
<dbReference type="PANTHER" id="PTHR21089">
    <property type="entry name" value="SHIKIMATE DEHYDROGENASE"/>
    <property type="match status" value="1"/>
</dbReference>
<gene>
    <name evidence="8 12" type="primary">aroE</name>
    <name evidence="12" type="ORF">AB0763_13050</name>
</gene>
<feature type="binding site" evidence="8">
    <location>
        <begin position="153"/>
        <end position="158"/>
    </location>
    <ligand>
        <name>NADP(+)</name>
        <dbReference type="ChEBI" id="CHEBI:58349"/>
    </ligand>
</feature>
<evidence type="ECO:0000259" key="10">
    <source>
        <dbReference type="Pfam" id="PF08501"/>
    </source>
</evidence>
<comment type="function">
    <text evidence="8">Involved in the biosynthesis of the chorismate, which leads to the biosynthesis of aromatic amino acids. Catalyzes the reversible NADPH linked reduction of 3-dehydroshikimate (DHSA) to yield shikimate (SA).</text>
</comment>
<feature type="binding site" evidence="8">
    <location>
        <position position="247"/>
    </location>
    <ligand>
        <name>shikimate</name>
        <dbReference type="ChEBI" id="CHEBI:36208"/>
    </ligand>
</feature>
<comment type="similarity">
    <text evidence="8">Belongs to the shikimate dehydrogenase family.</text>
</comment>
<dbReference type="AlphaFoldDB" id="A0AB39HED0"/>
<comment type="pathway">
    <text evidence="1 8">Metabolic intermediate biosynthesis; chorismate biosynthesis; chorismate from D-erythrose 4-phosphate and phosphoenolpyruvate: step 4/7.</text>
</comment>
<evidence type="ECO:0000256" key="1">
    <source>
        <dbReference type="ARBA" id="ARBA00004871"/>
    </source>
</evidence>
<dbReference type="GO" id="GO:0005829">
    <property type="term" value="C:cytosol"/>
    <property type="evidence" value="ECO:0007669"/>
    <property type="project" value="TreeGrafter"/>
</dbReference>
<evidence type="ECO:0000313" key="12">
    <source>
        <dbReference type="EMBL" id="XDK25037.1"/>
    </source>
</evidence>
<feature type="binding site" evidence="8">
    <location>
        <position position="240"/>
    </location>
    <ligand>
        <name>NADP(+)</name>
        <dbReference type="ChEBI" id="CHEBI:58349"/>
    </ligand>
</feature>
<dbReference type="InterPro" id="IPR046346">
    <property type="entry name" value="Aminoacid_DH-like_N_sf"/>
</dbReference>
<keyword evidence="6 8" id="KW-0057">Aromatic amino acid biosynthesis</keyword>
<keyword evidence="4 8" id="KW-0521">NADP</keyword>
<dbReference type="NCBIfam" id="NF001310">
    <property type="entry name" value="PRK00258.1-2"/>
    <property type="match status" value="1"/>
</dbReference>
<keyword evidence="3 8" id="KW-0028">Amino-acid biosynthesis</keyword>
<feature type="binding site" evidence="8">
    <location>
        <position position="218"/>
    </location>
    <ligand>
        <name>shikimate</name>
        <dbReference type="ChEBI" id="CHEBI:36208"/>
    </ligand>
</feature>
<dbReference type="RefSeq" id="WP_306102237.1">
    <property type="nucleotide sequence ID" value="NZ_CP162601.1"/>
</dbReference>
<dbReference type="CDD" id="cd01065">
    <property type="entry name" value="NAD_bind_Shikimate_DH"/>
    <property type="match status" value="1"/>
</dbReference>
<evidence type="ECO:0000256" key="6">
    <source>
        <dbReference type="ARBA" id="ARBA00023141"/>
    </source>
</evidence>
<evidence type="ECO:0000256" key="5">
    <source>
        <dbReference type="ARBA" id="ARBA00023002"/>
    </source>
</evidence>
<dbReference type="HAMAP" id="MF_00222">
    <property type="entry name" value="Shikimate_DH_AroE"/>
    <property type="match status" value="1"/>
</dbReference>
<dbReference type="Pfam" id="PF01488">
    <property type="entry name" value="Shikimate_DH"/>
    <property type="match status" value="1"/>
</dbReference>
<evidence type="ECO:0000256" key="2">
    <source>
        <dbReference type="ARBA" id="ARBA00012962"/>
    </source>
</evidence>
<evidence type="ECO:0000259" key="9">
    <source>
        <dbReference type="Pfam" id="PF01488"/>
    </source>
</evidence>
<dbReference type="PANTHER" id="PTHR21089:SF1">
    <property type="entry name" value="BIFUNCTIONAL 3-DEHYDROQUINATE DEHYDRATASE_SHIKIMATE DEHYDROGENASE, CHLOROPLASTIC"/>
    <property type="match status" value="1"/>
</dbReference>
<dbReference type="InterPro" id="IPR041121">
    <property type="entry name" value="SDH_C"/>
</dbReference>
<evidence type="ECO:0000256" key="8">
    <source>
        <dbReference type="HAMAP-Rule" id="MF_00222"/>
    </source>
</evidence>
<dbReference type="FunFam" id="3.40.50.720:FF:000104">
    <property type="entry name" value="Shikimate dehydrogenase (NADP(+))"/>
    <property type="match status" value="1"/>
</dbReference>
<dbReference type="KEGG" id="vih:AB0763_13050"/>
<dbReference type="SUPFAM" id="SSF53223">
    <property type="entry name" value="Aminoacid dehydrogenase-like, N-terminal domain"/>
    <property type="match status" value="1"/>
</dbReference>
<feature type="binding site" evidence="8">
    <location>
        <begin position="17"/>
        <end position="19"/>
    </location>
    <ligand>
        <name>shikimate</name>
        <dbReference type="ChEBI" id="CHEBI:36208"/>
    </ligand>
</feature>
<name>A0AB39HED0_9VIBR</name>
<evidence type="ECO:0000256" key="7">
    <source>
        <dbReference type="ARBA" id="ARBA00049442"/>
    </source>
</evidence>